<dbReference type="PANTHER" id="PTHR46599:SF3">
    <property type="entry name" value="PIGGYBAC TRANSPOSABLE ELEMENT-DERIVED PROTEIN 4"/>
    <property type="match status" value="1"/>
</dbReference>
<sequence length="293" mass="34361">ERFENLPLLKTTQIVKTLCESITMKDPTNPTTGLHVYTDRYYTSPELANELLKMNCFLTGTVMTNRSGMPHNLKRQSKQMKKGDIKSWRNKDILVLSWRDKRVVHMMSTKNKGNKDEVTEVPSKWPNKPPTPKPNVVLDYIKHIGAVDRSDHFISSYQFMRKTKKWYRKMFFWLLEVAIVNSYILYKEVQLKHNSKPLTHRLFRKSLVRDLVSGKVAENVARRNRLQRTTGPIEERLHGRHFIAKKPKYFRCIVCSKKGLRRETNFACKTCAGNPSLHPDTCFEEYHTKVVYG</sequence>
<accession>A0A1B6M2H4</accession>
<evidence type="ECO:0000313" key="3">
    <source>
        <dbReference type="EMBL" id="JAT30084.1"/>
    </source>
</evidence>
<evidence type="ECO:0000259" key="1">
    <source>
        <dbReference type="Pfam" id="PF13842"/>
    </source>
</evidence>
<dbReference type="InterPro" id="IPR032718">
    <property type="entry name" value="PGBD4_Znf_C"/>
</dbReference>
<name>A0A1B6M2H4_9HEMI</name>
<feature type="non-terminal residue" evidence="3">
    <location>
        <position position="1"/>
    </location>
</feature>
<feature type="domain" description="PiggyBac transposable element-derived protein" evidence="2">
    <location>
        <begin position="8"/>
        <end position="183"/>
    </location>
</feature>
<protein>
    <recommendedName>
        <fullName evidence="4">PiggyBac transposable element-derived protein domain-containing protein</fullName>
    </recommendedName>
</protein>
<dbReference type="Pfam" id="PF13842">
    <property type="entry name" value="zf-Tnp_2"/>
    <property type="match status" value="1"/>
</dbReference>
<dbReference type="AlphaFoldDB" id="A0A1B6M2H4"/>
<proteinExistence type="predicted"/>
<evidence type="ECO:0008006" key="4">
    <source>
        <dbReference type="Google" id="ProtNLM"/>
    </source>
</evidence>
<organism evidence="3">
    <name type="scientific">Graphocephala atropunctata</name>
    <dbReference type="NCBI Taxonomy" id="36148"/>
    <lineage>
        <taxon>Eukaryota</taxon>
        <taxon>Metazoa</taxon>
        <taxon>Ecdysozoa</taxon>
        <taxon>Arthropoda</taxon>
        <taxon>Hexapoda</taxon>
        <taxon>Insecta</taxon>
        <taxon>Pterygota</taxon>
        <taxon>Neoptera</taxon>
        <taxon>Paraneoptera</taxon>
        <taxon>Hemiptera</taxon>
        <taxon>Auchenorrhyncha</taxon>
        <taxon>Membracoidea</taxon>
        <taxon>Cicadellidae</taxon>
        <taxon>Cicadellinae</taxon>
        <taxon>Cicadellini</taxon>
        <taxon>Graphocephala</taxon>
    </lineage>
</organism>
<dbReference type="PANTHER" id="PTHR46599">
    <property type="entry name" value="PIGGYBAC TRANSPOSABLE ELEMENT-DERIVED PROTEIN 4"/>
    <property type="match status" value="1"/>
</dbReference>
<feature type="domain" description="PiggyBac transposable element-derived protein 4 C-terminal zinc-finger" evidence="1">
    <location>
        <begin position="239"/>
        <end position="287"/>
    </location>
</feature>
<reference evidence="3" key="1">
    <citation type="submission" date="2015-11" db="EMBL/GenBank/DDBJ databases">
        <title>De novo transcriptome assembly of four potential Pierce s Disease insect vectors from Arizona vineyards.</title>
        <authorList>
            <person name="Tassone E.E."/>
        </authorList>
    </citation>
    <scope>NUCLEOTIDE SEQUENCE</scope>
</reference>
<dbReference type="Pfam" id="PF13843">
    <property type="entry name" value="DDE_Tnp_1_7"/>
    <property type="match status" value="1"/>
</dbReference>
<evidence type="ECO:0000259" key="2">
    <source>
        <dbReference type="Pfam" id="PF13843"/>
    </source>
</evidence>
<dbReference type="InterPro" id="IPR029526">
    <property type="entry name" value="PGBD"/>
</dbReference>
<dbReference type="EMBL" id="GEBQ01009893">
    <property type="protein sequence ID" value="JAT30084.1"/>
    <property type="molecule type" value="Transcribed_RNA"/>
</dbReference>
<gene>
    <name evidence="3" type="ORF">g.50035</name>
</gene>